<accession>A0ABV5SJY4</accession>
<gene>
    <name evidence="3" type="ORF">ACFFSA_53845</name>
</gene>
<keyword evidence="1" id="KW-0560">Oxidoreductase</keyword>
<keyword evidence="4" id="KW-1185">Reference proteome</keyword>
<dbReference type="InterPro" id="IPR036812">
    <property type="entry name" value="NAD(P)_OxRdtase_dom_sf"/>
</dbReference>
<dbReference type="SUPFAM" id="SSF51430">
    <property type="entry name" value="NAD(P)-linked oxidoreductase"/>
    <property type="match status" value="1"/>
</dbReference>
<sequence>MTEYRVLGRTGLKVSPLCLGAMMFGGWGESDPGQSAKIIDRALDAGINFIDTADVYSQGVSEEFVGQALAKSGKRDDVVLATKVHGAMGEGPNQRGNSRRWIIQEVENSLRRLGTDWIDLYQIHRPDPDTDIEETLGALTDLVRQGKVRRSAVKESLAW</sequence>
<protein>
    <submittedName>
        <fullName evidence="3">Aldo/keto reductase</fullName>
    </submittedName>
</protein>
<dbReference type="InterPro" id="IPR020471">
    <property type="entry name" value="AKR"/>
</dbReference>
<organism evidence="3 4">
    <name type="scientific">Nonomuraea helvata</name>
    <dbReference type="NCBI Taxonomy" id="37484"/>
    <lineage>
        <taxon>Bacteria</taxon>
        <taxon>Bacillati</taxon>
        <taxon>Actinomycetota</taxon>
        <taxon>Actinomycetes</taxon>
        <taxon>Streptosporangiales</taxon>
        <taxon>Streptosporangiaceae</taxon>
        <taxon>Nonomuraea</taxon>
    </lineage>
</organism>
<name>A0ABV5SJY4_9ACTN</name>
<dbReference type="PANTHER" id="PTHR43364:SF4">
    <property type="entry name" value="NAD(P)-LINKED OXIDOREDUCTASE SUPERFAMILY PROTEIN"/>
    <property type="match status" value="1"/>
</dbReference>
<dbReference type="PRINTS" id="PR00069">
    <property type="entry name" value="ALDKETRDTASE"/>
</dbReference>
<dbReference type="RefSeq" id="WP_345002696.1">
    <property type="nucleotide sequence ID" value="NZ_BAAAXV010000012.1"/>
</dbReference>
<dbReference type="EMBL" id="JBHMBW010000112">
    <property type="protein sequence ID" value="MFB9632001.1"/>
    <property type="molecule type" value="Genomic_DNA"/>
</dbReference>
<dbReference type="Proteomes" id="UP001589532">
    <property type="component" value="Unassembled WGS sequence"/>
</dbReference>
<feature type="domain" description="NADP-dependent oxidoreductase" evidence="2">
    <location>
        <begin position="16"/>
        <end position="153"/>
    </location>
</feature>
<evidence type="ECO:0000313" key="3">
    <source>
        <dbReference type="EMBL" id="MFB9632001.1"/>
    </source>
</evidence>
<dbReference type="InterPro" id="IPR023210">
    <property type="entry name" value="NADP_OxRdtase_dom"/>
</dbReference>
<dbReference type="Pfam" id="PF00248">
    <property type="entry name" value="Aldo_ket_red"/>
    <property type="match status" value="1"/>
</dbReference>
<reference evidence="3 4" key="1">
    <citation type="submission" date="2024-09" db="EMBL/GenBank/DDBJ databases">
        <authorList>
            <person name="Sun Q."/>
            <person name="Mori K."/>
        </authorList>
    </citation>
    <scope>NUCLEOTIDE SEQUENCE [LARGE SCALE GENOMIC DNA]</scope>
    <source>
        <strain evidence="3 4">JCM 3143</strain>
    </source>
</reference>
<proteinExistence type="predicted"/>
<evidence type="ECO:0000256" key="1">
    <source>
        <dbReference type="ARBA" id="ARBA00023002"/>
    </source>
</evidence>
<evidence type="ECO:0000313" key="4">
    <source>
        <dbReference type="Proteomes" id="UP001589532"/>
    </source>
</evidence>
<dbReference type="PANTHER" id="PTHR43364">
    <property type="entry name" value="NADH-SPECIFIC METHYLGLYOXAL REDUCTASE-RELATED"/>
    <property type="match status" value="1"/>
</dbReference>
<evidence type="ECO:0000259" key="2">
    <source>
        <dbReference type="Pfam" id="PF00248"/>
    </source>
</evidence>
<comment type="caution">
    <text evidence="3">The sequence shown here is derived from an EMBL/GenBank/DDBJ whole genome shotgun (WGS) entry which is preliminary data.</text>
</comment>
<dbReference type="Gene3D" id="3.20.20.100">
    <property type="entry name" value="NADP-dependent oxidoreductase domain"/>
    <property type="match status" value="1"/>
</dbReference>
<dbReference type="InterPro" id="IPR050523">
    <property type="entry name" value="AKR_Detox_Biosynth"/>
</dbReference>